<comment type="similarity">
    <text evidence="6">Belongs to the ARTD/PARP family.</text>
</comment>
<evidence type="ECO:0000256" key="3">
    <source>
        <dbReference type="ARBA" id="ARBA00022771"/>
    </source>
</evidence>
<dbReference type="InterPro" id="IPR012317">
    <property type="entry name" value="Poly(ADP-ribose)pol_cat_dom"/>
</dbReference>
<dbReference type="InterPro" id="IPR036855">
    <property type="entry name" value="Znf_CCCH_sf"/>
</dbReference>
<evidence type="ECO:0000256" key="4">
    <source>
        <dbReference type="ARBA" id="ARBA00022833"/>
    </source>
</evidence>
<dbReference type="AlphaFoldDB" id="V8PGK5"/>
<dbReference type="GO" id="GO:0005634">
    <property type="term" value="C:nucleus"/>
    <property type="evidence" value="ECO:0007669"/>
    <property type="project" value="UniProtKB-SubCell"/>
</dbReference>
<dbReference type="Pfam" id="PF23466">
    <property type="entry name" value="WWE_4"/>
    <property type="match status" value="1"/>
</dbReference>
<evidence type="ECO:0000256" key="5">
    <source>
        <dbReference type="ARBA" id="ARBA00023242"/>
    </source>
</evidence>
<keyword evidence="3 7" id="KW-0863">Zinc-finger</keyword>
<keyword evidence="5" id="KW-0539">Nucleus</keyword>
<evidence type="ECO:0000256" key="6">
    <source>
        <dbReference type="ARBA" id="ARBA00024347"/>
    </source>
</evidence>
<evidence type="ECO:0000259" key="8">
    <source>
        <dbReference type="PROSITE" id="PS50103"/>
    </source>
</evidence>
<protein>
    <submittedName>
        <fullName evidence="11">Poly [ADP-ribose] polymerase 12</fullName>
    </submittedName>
</protein>
<dbReference type="SUPFAM" id="SSF56399">
    <property type="entry name" value="ADP-ribosylation"/>
    <property type="match status" value="1"/>
</dbReference>
<dbReference type="InterPro" id="IPR000571">
    <property type="entry name" value="Znf_CCCH"/>
</dbReference>
<feature type="zinc finger region" description="C3H1-type" evidence="7">
    <location>
        <begin position="156"/>
        <end position="183"/>
    </location>
</feature>
<dbReference type="GO" id="GO:1990404">
    <property type="term" value="F:NAD+-protein mono-ADP-ribosyltransferase activity"/>
    <property type="evidence" value="ECO:0007669"/>
    <property type="project" value="TreeGrafter"/>
</dbReference>
<feature type="non-terminal residue" evidence="11">
    <location>
        <position position="1"/>
    </location>
</feature>
<dbReference type="GO" id="GO:0008270">
    <property type="term" value="F:zinc ion binding"/>
    <property type="evidence" value="ECO:0007669"/>
    <property type="project" value="UniProtKB-KW"/>
</dbReference>
<dbReference type="InterPro" id="IPR051712">
    <property type="entry name" value="ARTD-AVP"/>
</dbReference>
<dbReference type="InterPro" id="IPR004170">
    <property type="entry name" value="WWE_dom"/>
</dbReference>
<name>V8PGK5_OPHHA</name>
<evidence type="ECO:0000256" key="1">
    <source>
        <dbReference type="ARBA" id="ARBA00004123"/>
    </source>
</evidence>
<evidence type="ECO:0000259" key="9">
    <source>
        <dbReference type="PROSITE" id="PS50918"/>
    </source>
</evidence>
<dbReference type="OrthoDB" id="6133115at2759"/>
<dbReference type="PANTHER" id="PTHR45740:SF6">
    <property type="entry name" value="PROTEIN MONO-ADP-RIBOSYLTRANSFERASE PARP12"/>
    <property type="match status" value="1"/>
</dbReference>
<evidence type="ECO:0000259" key="10">
    <source>
        <dbReference type="PROSITE" id="PS51059"/>
    </source>
</evidence>
<dbReference type="Pfam" id="PF18044">
    <property type="entry name" value="zf-CCCH_4"/>
    <property type="match status" value="1"/>
</dbReference>
<dbReference type="CDD" id="cd01439">
    <property type="entry name" value="TCCD_inducible_PARP_like"/>
    <property type="match status" value="1"/>
</dbReference>
<sequence>MFNIFKTFRKPCKFIHDINTGHNLSVLKEHDIEVLNSDELCQLLLQNDPSLLPEVCPYYNKGDGPYGSCTFKKICVKLHICQYYLQGECRFGSNCRHSHDIFNPECYEKLEKWGMSQALISKIPLFYRNVYDIKNNTSSKCRERRENQTVSTTDIDESDTICLYHIRKSCSFQDKCTRVHYHLPYRWQVLNGTLWKDMDNMKTIEKAFCDPGNESMTWGSAKIRRLSTPSSDGVHIAATVTSFDLEKAYQSEAFTTLKFSAGTQNYEIDFKAMKQKNLKYQTERSVCRRPKFVSMEEVEKKKSSKTEQSKESATHIPPHWDQAALPELGYKLINLLSSSSEYIKVQTNFQRTLPRVAILSIKRIQNLSLWEVYQWQKEQMKKANGGKDVDERLLFHGTSKNHVDAICQQNFDWRICGVHGTAYGKGSYFARDAAYSDNYSGVSSSTKTMFLAKVLVGDFTTGKSSYLRPPAKNNQSNLFYNSCVNSPQNPSIFVIFEKHQIYPEYLIEYKNSCLRRC</sequence>
<dbReference type="PROSITE" id="PS50918">
    <property type="entry name" value="WWE"/>
    <property type="match status" value="1"/>
</dbReference>
<keyword evidence="4 7" id="KW-0862">Zinc</keyword>
<reference evidence="11 12" key="1">
    <citation type="journal article" date="2013" name="Proc. Natl. Acad. Sci. U.S.A.">
        <title>The king cobra genome reveals dynamic gene evolution and adaptation in the snake venom system.</title>
        <authorList>
            <person name="Vonk F.J."/>
            <person name="Casewell N.R."/>
            <person name="Henkel C.V."/>
            <person name="Heimberg A.M."/>
            <person name="Jansen H.J."/>
            <person name="McCleary R.J."/>
            <person name="Kerkkamp H.M."/>
            <person name="Vos R.A."/>
            <person name="Guerreiro I."/>
            <person name="Calvete J.J."/>
            <person name="Wuster W."/>
            <person name="Woods A.E."/>
            <person name="Logan J.M."/>
            <person name="Harrison R.A."/>
            <person name="Castoe T.A."/>
            <person name="de Koning A.P."/>
            <person name="Pollock D.D."/>
            <person name="Yandell M."/>
            <person name="Calderon D."/>
            <person name="Renjifo C."/>
            <person name="Currier R.B."/>
            <person name="Salgado D."/>
            <person name="Pla D."/>
            <person name="Sanz L."/>
            <person name="Hyder A.S."/>
            <person name="Ribeiro J.M."/>
            <person name="Arntzen J.W."/>
            <person name="van den Thillart G.E."/>
            <person name="Boetzer M."/>
            <person name="Pirovano W."/>
            <person name="Dirks R.P."/>
            <person name="Spaink H.P."/>
            <person name="Duboule D."/>
            <person name="McGlinn E."/>
            <person name="Kini R.M."/>
            <person name="Richardson M.K."/>
        </authorList>
    </citation>
    <scope>NUCLEOTIDE SEQUENCE</scope>
    <source>
        <tissue evidence="11">Blood</tissue>
    </source>
</reference>
<dbReference type="PROSITE" id="PS50103">
    <property type="entry name" value="ZF_C3H1"/>
    <property type="match status" value="2"/>
</dbReference>
<dbReference type="SUPFAM" id="SSF90229">
    <property type="entry name" value="CCCH zinc finger"/>
    <property type="match status" value="1"/>
</dbReference>
<evidence type="ECO:0000313" key="12">
    <source>
        <dbReference type="Proteomes" id="UP000018936"/>
    </source>
</evidence>
<keyword evidence="2 7" id="KW-0479">Metal-binding</keyword>
<gene>
    <name evidence="11" type="primary">Parp12</name>
    <name evidence="11" type="ORF">L345_01166</name>
</gene>
<dbReference type="EMBL" id="AZIM01000147">
    <property type="protein sequence ID" value="ETE73002.1"/>
    <property type="molecule type" value="Genomic_DNA"/>
</dbReference>
<dbReference type="PANTHER" id="PTHR45740">
    <property type="entry name" value="POLY [ADP-RIBOSE] POLYMERASE"/>
    <property type="match status" value="1"/>
</dbReference>
<proteinExistence type="inferred from homology"/>
<dbReference type="Gene3D" id="3.90.228.10">
    <property type="match status" value="1"/>
</dbReference>
<feature type="domain" description="C3H1-type" evidence="8">
    <location>
        <begin position="156"/>
        <end position="183"/>
    </location>
</feature>
<dbReference type="Pfam" id="PF02825">
    <property type="entry name" value="WWE"/>
    <property type="match status" value="1"/>
</dbReference>
<dbReference type="Gene3D" id="3.30.1370.210">
    <property type="match status" value="1"/>
</dbReference>
<evidence type="ECO:0000313" key="11">
    <source>
        <dbReference type="EMBL" id="ETE73002.1"/>
    </source>
</evidence>
<dbReference type="InterPro" id="IPR041367">
    <property type="entry name" value="Znf-CCCH_4"/>
</dbReference>
<evidence type="ECO:0000256" key="7">
    <source>
        <dbReference type="PROSITE-ProRule" id="PRU00723"/>
    </source>
</evidence>
<accession>V8PGK5</accession>
<evidence type="ECO:0000256" key="2">
    <source>
        <dbReference type="ARBA" id="ARBA00022723"/>
    </source>
</evidence>
<comment type="caution">
    <text evidence="11">The sequence shown here is derived from an EMBL/GenBank/DDBJ whole genome shotgun (WGS) entry which is preliminary data.</text>
</comment>
<dbReference type="InterPro" id="IPR037197">
    <property type="entry name" value="WWE_dom_sf"/>
</dbReference>
<dbReference type="Proteomes" id="UP000018936">
    <property type="component" value="Unassembled WGS sequence"/>
</dbReference>
<feature type="zinc finger region" description="C3H1-type" evidence="7">
    <location>
        <begin position="80"/>
        <end position="102"/>
    </location>
</feature>
<feature type="domain" description="PARP catalytic" evidence="10">
    <location>
        <begin position="316"/>
        <end position="517"/>
    </location>
</feature>
<comment type="subcellular location">
    <subcellularLocation>
        <location evidence="1">Nucleus</location>
    </subcellularLocation>
</comment>
<dbReference type="Pfam" id="PF00644">
    <property type="entry name" value="PARP"/>
    <property type="match status" value="1"/>
</dbReference>
<dbReference type="SUPFAM" id="SSF117839">
    <property type="entry name" value="WWE domain"/>
    <property type="match status" value="1"/>
</dbReference>
<dbReference type="SMART" id="SM00356">
    <property type="entry name" value="ZnF_C3H1"/>
    <property type="match status" value="2"/>
</dbReference>
<feature type="domain" description="WWE" evidence="9">
    <location>
        <begin position="203"/>
        <end position="288"/>
    </location>
</feature>
<dbReference type="GO" id="GO:0003950">
    <property type="term" value="F:NAD+ poly-ADP-ribosyltransferase activity"/>
    <property type="evidence" value="ECO:0007669"/>
    <property type="project" value="InterPro"/>
</dbReference>
<keyword evidence="12" id="KW-1185">Reference proteome</keyword>
<organism evidence="11 12">
    <name type="scientific">Ophiophagus hannah</name>
    <name type="common">King cobra</name>
    <name type="synonym">Naja hannah</name>
    <dbReference type="NCBI Taxonomy" id="8665"/>
    <lineage>
        <taxon>Eukaryota</taxon>
        <taxon>Metazoa</taxon>
        <taxon>Chordata</taxon>
        <taxon>Craniata</taxon>
        <taxon>Vertebrata</taxon>
        <taxon>Euteleostomi</taxon>
        <taxon>Lepidosauria</taxon>
        <taxon>Squamata</taxon>
        <taxon>Bifurcata</taxon>
        <taxon>Unidentata</taxon>
        <taxon>Episquamata</taxon>
        <taxon>Toxicofera</taxon>
        <taxon>Serpentes</taxon>
        <taxon>Colubroidea</taxon>
        <taxon>Elapidae</taxon>
        <taxon>Elapinae</taxon>
        <taxon>Ophiophagus</taxon>
    </lineage>
</organism>
<dbReference type="PROSITE" id="PS51059">
    <property type="entry name" value="PARP_CATALYTIC"/>
    <property type="match status" value="1"/>
</dbReference>
<feature type="domain" description="C3H1-type" evidence="8">
    <location>
        <begin position="80"/>
        <end position="102"/>
    </location>
</feature>
<dbReference type="Gene3D" id="3.30.720.50">
    <property type="match status" value="1"/>
</dbReference>